<dbReference type="Gene3D" id="2.40.50.100">
    <property type="match status" value="2"/>
</dbReference>
<dbReference type="Gene3D" id="2.40.420.20">
    <property type="match status" value="1"/>
</dbReference>
<feature type="domain" description="CusB-like beta-barrel" evidence="5">
    <location>
        <begin position="245"/>
        <end position="316"/>
    </location>
</feature>
<name>A0ABV0EDT9_9BURK</name>
<dbReference type="SUPFAM" id="SSF111369">
    <property type="entry name" value="HlyD-like secretion proteins"/>
    <property type="match status" value="1"/>
</dbReference>
<dbReference type="InterPro" id="IPR058792">
    <property type="entry name" value="Beta-barrel_RND_2"/>
</dbReference>
<feature type="coiled-coil region" evidence="2">
    <location>
        <begin position="110"/>
        <end position="137"/>
    </location>
</feature>
<keyword evidence="3" id="KW-0472">Membrane</keyword>
<feature type="domain" description="Multidrug resistance protein MdtA-like barrel-sandwich hybrid" evidence="4">
    <location>
        <begin position="76"/>
        <end position="222"/>
    </location>
</feature>
<evidence type="ECO:0000259" key="4">
    <source>
        <dbReference type="Pfam" id="PF25917"/>
    </source>
</evidence>
<keyword evidence="8" id="KW-1185">Reference proteome</keyword>
<dbReference type="InterPro" id="IPR006143">
    <property type="entry name" value="RND_pump_MFP"/>
</dbReference>
<dbReference type="RefSeq" id="WP_347307943.1">
    <property type="nucleotide sequence ID" value="NZ_JBAJEX010000004.1"/>
</dbReference>
<dbReference type="Gene3D" id="2.40.30.170">
    <property type="match status" value="1"/>
</dbReference>
<dbReference type="PANTHER" id="PTHR30469">
    <property type="entry name" value="MULTIDRUG RESISTANCE PROTEIN MDTA"/>
    <property type="match status" value="1"/>
</dbReference>
<reference evidence="7 8" key="1">
    <citation type="submission" date="2024-02" db="EMBL/GenBank/DDBJ databases">
        <title>New thermophilic sulfur-oxidizing bacteria from a hot springs of the Uzon caldera (Kamchatka, Russia).</title>
        <authorList>
            <person name="Dukat A.M."/>
            <person name="Elcheninov A.G."/>
            <person name="Frolov E.N."/>
        </authorList>
    </citation>
    <scope>NUCLEOTIDE SEQUENCE [LARGE SCALE GENOMIC DNA]</scope>
    <source>
        <strain evidence="7 8">AK1</strain>
    </source>
</reference>
<dbReference type="Proteomes" id="UP001482231">
    <property type="component" value="Unassembled WGS sequence"/>
</dbReference>
<evidence type="ECO:0000256" key="3">
    <source>
        <dbReference type="SAM" id="Phobius"/>
    </source>
</evidence>
<evidence type="ECO:0000313" key="7">
    <source>
        <dbReference type="EMBL" id="MEO1766831.1"/>
    </source>
</evidence>
<evidence type="ECO:0000259" key="5">
    <source>
        <dbReference type="Pfam" id="PF25954"/>
    </source>
</evidence>
<dbReference type="PANTHER" id="PTHR30469:SF15">
    <property type="entry name" value="HLYD FAMILY OF SECRETION PROTEINS"/>
    <property type="match status" value="1"/>
</dbReference>
<feature type="domain" description="YknX-like C-terminal permuted SH3-like" evidence="6">
    <location>
        <begin position="331"/>
        <end position="395"/>
    </location>
</feature>
<organism evidence="7 8">
    <name type="scientific">Thiobacter aerophilum</name>
    <dbReference type="NCBI Taxonomy" id="3121275"/>
    <lineage>
        <taxon>Bacteria</taxon>
        <taxon>Pseudomonadati</taxon>
        <taxon>Pseudomonadota</taxon>
        <taxon>Betaproteobacteria</taxon>
        <taxon>Burkholderiales</taxon>
        <taxon>Thiobacteraceae</taxon>
        <taxon>Thiobacter</taxon>
    </lineage>
</organism>
<dbReference type="NCBIfam" id="TIGR01730">
    <property type="entry name" value="RND_mfp"/>
    <property type="match status" value="1"/>
</dbReference>
<comment type="caution">
    <text evidence="7">The sequence shown here is derived from an EMBL/GenBank/DDBJ whole genome shotgun (WGS) entry which is preliminary data.</text>
</comment>
<gene>
    <name evidence="7" type="ORF">V6E02_06360</name>
</gene>
<dbReference type="Pfam" id="PF25917">
    <property type="entry name" value="BSH_RND"/>
    <property type="match status" value="1"/>
</dbReference>
<evidence type="ECO:0000256" key="1">
    <source>
        <dbReference type="ARBA" id="ARBA00009477"/>
    </source>
</evidence>
<dbReference type="InterPro" id="IPR058625">
    <property type="entry name" value="MdtA-like_BSH"/>
</dbReference>
<evidence type="ECO:0000256" key="2">
    <source>
        <dbReference type="SAM" id="Coils"/>
    </source>
</evidence>
<dbReference type="EMBL" id="JBAJEX010000004">
    <property type="protein sequence ID" value="MEO1766831.1"/>
    <property type="molecule type" value="Genomic_DNA"/>
</dbReference>
<accession>A0ABV0EDT9</accession>
<dbReference type="Pfam" id="PF25989">
    <property type="entry name" value="YknX_C"/>
    <property type="match status" value="1"/>
</dbReference>
<protein>
    <submittedName>
        <fullName evidence="7">Efflux RND transporter periplasmic adaptor subunit</fullName>
    </submittedName>
</protein>
<proteinExistence type="inferred from homology"/>
<evidence type="ECO:0000313" key="8">
    <source>
        <dbReference type="Proteomes" id="UP001482231"/>
    </source>
</evidence>
<dbReference type="Pfam" id="PF25954">
    <property type="entry name" value="Beta-barrel_RND_2"/>
    <property type="match status" value="1"/>
</dbReference>
<keyword evidence="3" id="KW-0812">Transmembrane</keyword>
<keyword evidence="2" id="KW-0175">Coiled coil</keyword>
<feature type="transmembrane region" description="Helical" evidence="3">
    <location>
        <begin position="23"/>
        <end position="41"/>
    </location>
</feature>
<dbReference type="InterPro" id="IPR058637">
    <property type="entry name" value="YknX-like_C"/>
</dbReference>
<comment type="similarity">
    <text evidence="1">Belongs to the membrane fusion protein (MFP) (TC 8.A.1) family.</text>
</comment>
<sequence>MENTDLSRLTLSRDIPRPRRRRWPLLLGVLILAAALFAWWFTAKRAIPVQSTRVTLAWPSQALTVINATGYVTAARKASVASKASGRLEWLGVTEGSRVRAGEVIARLENADLLAQVRQAEANVRVAKGQREQAAAEWRDAARALARARELFARRFLAESALDAALAREDKARAALASSEAALAAAQAALANVRVLLDYTAIRAPFDGVVLSKHANVGDVITPFTSALEAKGAVVTLADMSTLEVEADVSESNLQAVKVGQPCEIQLDAIPDARFTGRVSRIVPTVDRTKATVLVKVAFDRLDQRVLPDMAAKVAFLSRPLRAQEHQPRPALPAAAVMRRDGRAVVLRIDKGRAREVPVTLGESLGDLVVIDGGLSPGETVVLHPGTLRDGSRVRIAEKE</sequence>
<keyword evidence="3" id="KW-1133">Transmembrane helix</keyword>
<evidence type="ECO:0000259" key="6">
    <source>
        <dbReference type="Pfam" id="PF25989"/>
    </source>
</evidence>